<proteinExistence type="predicted"/>
<name>A0AAN6YHR1_9PEZI</name>
<feature type="region of interest" description="Disordered" evidence="1">
    <location>
        <begin position="33"/>
        <end position="59"/>
    </location>
</feature>
<evidence type="ECO:0000313" key="4">
    <source>
        <dbReference type="Proteomes" id="UP001301769"/>
    </source>
</evidence>
<evidence type="ECO:0000256" key="1">
    <source>
        <dbReference type="SAM" id="MobiDB-lite"/>
    </source>
</evidence>
<evidence type="ECO:0000313" key="3">
    <source>
        <dbReference type="EMBL" id="KAK4219344.1"/>
    </source>
</evidence>
<feature type="region of interest" description="Disordered" evidence="1">
    <location>
        <begin position="150"/>
        <end position="173"/>
    </location>
</feature>
<evidence type="ECO:0000256" key="2">
    <source>
        <dbReference type="SAM" id="Phobius"/>
    </source>
</evidence>
<feature type="compositionally biased region" description="Basic and acidic residues" evidence="1">
    <location>
        <begin position="49"/>
        <end position="59"/>
    </location>
</feature>
<reference evidence="3" key="2">
    <citation type="submission" date="2023-05" db="EMBL/GenBank/DDBJ databases">
        <authorList>
            <consortium name="Lawrence Berkeley National Laboratory"/>
            <person name="Steindorff A."/>
            <person name="Hensen N."/>
            <person name="Bonometti L."/>
            <person name="Westerberg I."/>
            <person name="Brannstrom I.O."/>
            <person name="Guillou S."/>
            <person name="Cros-Aarteil S."/>
            <person name="Calhoun S."/>
            <person name="Haridas S."/>
            <person name="Kuo A."/>
            <person name="Mondo S."/>
            <person name="Pangilinan J."/>
            <person name="Riley R."/>
            <person name="Labutti K."/>
            <person name="Andreopoulos B."/>
            <person name="Lipzen A."/>
            <person name="Chen C."/>
            <person name="Yanf M."/>
            <person name="Daum C."/>
            <person name="Ng V."/>
            <person name="Clum A."/>
            <person name="Ohm R."/>
            <person name="Martin F."/>
            <person name="Silar P."/>
            <person name="Natvig D."/>
            <person name="Lalanne C."/>
            <person name="Gautier V."/>
            <person name="Ament-Velasquez S.L."/>
            <person name="Kruys A."/>
            <person name="Hutchinson M.I."/>
            <person name="Powell A.J."/>
            <person name="Barry K."/>
            <person name="Miller A.N."/>
            <person name="Grigoriev I.V."/>
            <person name="Debuchy R."/>
            <person name="Gladieux P."/>
            <person name="Thoren M.H."/>
            <person name="Johannesson H."/>
        </authorList>
    </citation>
    <scope>NUCLEOTIDE SEQUENCE</scope>
    <source>
        <strain evidence="3">PSN293</strain>
    </source>
</reference>
<dbReference type="AlphaFoldDB" id="A0AAN6YHR1"/>
<protein>
    <submittedName>
        <fullName evidence="3">Uncharacterized protein</fullName>
    </submittedName>
</protein>
<accession>A0AAN6YHR1</accession>
<dbReference type="Proteomes" id="UP001301769">
    <property type="component" value="Unassembled WGS sequence"/>
</dbReference>
<feature type="region of interest" description="Disordered" evidence="1">
    <location>
        <begin position="325"/>
        <end position="354"/>
    </location>
</feature>
<gene>
    <name evidence="3" type="ORF">QBC37DRAFT_134106</name>
</gene>
<comment type="caution">
    <text evidence="3">The sequence shown here is derived from an EMBL/GenBank/DDBJ whole genome shotgun (WGS) entry which is preliminary data.</text>
</comment>
<feature type="region of interest" description="Disordered" evidence="1">
    <location>
        <begin position="430"/>
        <end position="519"/>
    </location>
</feature>
<keyword evidence="2" id="KW-0472">Membrane</keyword>
<reference evidence="3" key="1">
    <citation type="journal article" date="2023" name="Mol. Phylogenet. Evol.">
        <title>Genome-scale phylogeny and comparative genomics of the fungal order Sordariales.</title>
        <authorList>
            <person name="Hensen N."/>
            <person name="Bonometti L."/>
            <person name="Westerberg I."/>
            <person name="Brannstrom I.O."/>
            <person name="Guillou S."/>
            <person name="Cros-Aarteil S."/>
            <person name="Calhoun S."/>
            <person name="Haridas S."/>
            <person name="Kuo A."/>
            <person name="Mondo S."/>
            <person name="Pangilinan J."/>
            <person name="Riley R."/>
            <person name="LaButti K."/>
            <person name="Andreopoulos B."/>
            <person name="Lipzen A."/>
            <person name="Chen C."/>
            <person name="Yan M."/>
            <person name="Daum C."/>
            <person name="Ng V."/>
            <person name="Clum A."/>
            <person name="Steindorff A."/>
            <person name="Ohm R.A."/>
            <person name="Martin F."/>
            <person name="Silar P."/>
            <person name="Natvig D.O."/>
            <person name="Lalanne C."/>
            <person name="Gautier V."/>
            <person name="Ament-Velasquez S.L."/>
            <person name="Kruys A."/>
            <person name="Hutchinson M.I."/>
            <person name="Powell A.J."/>
            <person name="Barry K."/>
            <person name="Miller A.N."/>
            <person name="Grigoriev I.V."/>
            <person name="Debuchy R."/>
            <person name="Gladieux P."/>
            <person name="Hiltunen Thoren M."/>
            <person name="Johannesson H."/>
        </authorList>
    </citation>
    <scope>NUCLEOTIDE SEQUENCE</scope>
    <source>
        <strain evidence="3">PSN293</strain>
    </source>
</reference>
<feature type="compositionally biased region" description="Gly residues" evidence="1">
    <location>
        <begin position="332"/>
        <end position="350"/>
    </location>
</feature>
<feature type="transmembrane region" description="Helical" evidence="2">
    <location>
        <begin position="287"/>
        <end position="309"/>
    </location>
</feature>
<dbReference type="EMBL" id="MU858048">
    <property type="protein sequence ID" value="KAK4219344.1"/>
    <property type="molecule type" value="Genomic_DNA"/>
</dbReference>
<sequence>MTNQAHGSSLLQARGKHNQLHDHHNRLHARNQETNNHVRDNQHQPPHIRSSEENQNKKLEGRQVVVVQTVSVVHIVDGAGTVVGVKTIPHSVTPPQSLKSPAGVTTVDFDNLGIDTPPSVPVVTPSVGDGVSPLPTAPVATGALPVSVSDSSLSLSSNSGSPSGSLTSAPFSSSTRFPTLSGTGGFFSSNSTRGPSFFGNSTLKTPHSLFLNTTRPVTVLATKSKSSSTKSRSSTTLLTTISDVPIITPIAGPGAGNPGFVDVTTAAPVPTTSAPPPPGLTPETQGAVAGGVVGGVAGIALLVLFAMFLMRWRKRQPGAIRLLGDGESTARGGVGPSSGPSGFGGGGGSNGDMMERRTIPFAIPASLASLTGQRRLIEGSAESDSAARGSKGFYRVSGKKLISVLESGGDGYSDPRESMLSTASYYRDSTFPDSLPPQRLQLGSPMRPDSGVPIMRSGPGRTPMQEQTSFSFDVPRPLTSPSLPAEPQAADPIGRSLVSQDRSRASGTGSGRTRFAEEI</sequence>
<feature type="compositionally biased region" description="Low complexity" evidence="1">
    <location>
        <begin position="150"/>
        <end position="168"/>
    </location>
</feature>
<keyword evidence="2" id="KW-1133">Transmembrane helix</keyword>
<organism evidence="3 4">
    <name type="scientific">Rhypophila decipiens</name>
    <dbReference type="NCBI Taxonomy" id="261697"/>
    <lineage>
        <taxon>Eukaryota</taxon>
        <taxon>Fungi</taxon>
        <taxon>Dikarya</taxon>
        <taxon>Ascomycota</taxon>
        <taxon>Pezizomycotina</taxon>
        <taxon>Sordariomycetes</taxon>
        <taxon>Sordariomycetidae</taxon>
        <taxon>Sordariales</taxon>
        <taxon>Naviculisporaceae</taxon>
        <taxon>Rhypophila</taxon>
    </lineage>
</organism>
<keyword evidence="4" id="KW-1185">Reference proteome</keyword>
<keyword evidence="2" id="KW-0812">Transmembrane</keyword>